<accession>A0A9W7BPP6</accession>
<evidence type="ECO:0000313" key="5">
    <source>
        <dbReference type="EMBL" id="GMH91785.1"/>
    </source>
</evidence>
<feature type="compositionally biased region" description="Low complexity" evidence="3">
    <location>
        <begin position="333"/>
        <end position="345"/>
    </location>
</feature>
<comment type="similarity">
    <text evidence="1">Belongs to the TBCC family.</text>
</comment>
<evidence type="ECO:0000313" key="6">
    <source>
        <dbReference type="Proteomes" id="UP001165160"/>
    </source>
</evidence>
<dbReference type="GO" id="GO:1990075">
    <property type="term" value="C:periciliary membrane compartment"/>
    <property type="evidence" value="ECO:0007669"/>
    <property type="project" value="TreeGrafter"/>
</dbReference>
<dbReference type="GO" id="GO:0000166">
    <property type="term" value="F:nucleotide binding"/>
    <property type="evidence" value="ECO:0007669"/>
    <property type="project" value="UniProtKB-KW"/>
</dbReference>
<evidence type="ECO:0000259" key="4">
    <source>
        <dbReference type="PROSITE" id="PS51329"/>
    </source>
</evidence>
<evidence type="ECO:0000256" key="2">
    <source>
        <dbReference type="ARBA" id="ARBA00022741"/>
    </source>
</evidence>
<dbReference type="Pfam" id="PF07986">
    <property type="entry name" value="TBCC"/>
    <property type="match status" value="1"/>
</dbReference>
<dbReference type="InterPro" id="IPR036223">
    <property type="entry name" value="CAP_C_sf"/>
</dbReference>
<keyword evidence="2" id="KW-0547">Nucleotide-binding</keyword>
<dbReference type="SUPFAM" id="SSF69340">
    <property type="entry name" value="C-terminal domain of adenylylcyclase associated protein"/>
    <property type="match status" value="1"/>
</dbReference>
<dbReference type="PROSITE" id="PS51329">
    <property type="entry name" value="C_CAP_COFACTOR_C"/>
    <property type="match status" value="1"/>
</dbReference>
<dbReference type="PANTHER" id="PTHR15440:SF0">
    <property type="entry name" value="PROTEIN XRP2"/>
    <property type="match status" value="1"/>
</dbReference>
<comment type="caution">
    <text evidence="5">The sequence shown here is derived from an EMBL/GenBank/DDBJ whole genome shotgun (WGS) entry which is preliminary data.</text>
</comment>
<dbReference type="Proteomes" id="UP001165160">
    <property type="component" value="Unassembled WGS sequence"/>
</dbReference>
<dbReference type="Gene3D" id="2.160.20.70">
    <property type="match status" value="1"/>
</dbReference>
<proteinExistence type="inferred from homology"/>
<dbReference type="InterPro" id="IPR017901">
    <property type="entry name" value="C-CAP_CF_C-like"/>
</dbReference>
<dbReference type="InterPro" id="IPR016098">
    <property type="entry name" value="CAP/MinC_C"/>
</dbReference>
<organism evidence="5 6">
    <name type="scientific">Triparma verrucosa</name>
    <dbReference type="NCBI Taxonomy" id="1606542"/>
    <lineage>
        <taxon>Eukaryota</taxon>
        <taxon>Sar</taxon>
        <taxon>Stramenopiles</taxon>
        <taxon>Ochrophyta</taxon>
        <taxon>Bolidophyceae</taxon>
        <taxon>Parmales</taxon>
        <taxon>Triparmaceae</taxon>
        <taxon>Triparma</taxon>
    </lineage>
</organism>
<feature type="domain" description="C-CAP/cofactor C-like" evidence="4">
    <location>
        <begin position="37"/>
        <end position="165"/>
    </location>
</feature>
<feature type="region of interest" description="Disordered" evidence="3">
    <location>
        <begin position="271"/>
        <end position="365"/>
    </location>
</feature>
<dbReference type="InterPro" id="IPR006599">
    <property type="entry name" value="CARP_motif"/>
</dbReference>
<dbReference type="AlphaFoldDB" id="A0A9W7BPP6"/>
<dbReference type="GO" id="GO:0006892">
    <property type="term" value="P:post-Golgi vesicle-mediated transport"/>
    <property type="evidence" value="ECO:0007669"/>
    <property type="project" value="TreeGrafter"/>
</dbReference>
<dbReference type="GO" id="GO:0005929">
    <property type="term" value="C:cilium"/>
    <property type="evidence" value="ECO:0007669"/>
    <property type="project" value="TreeGrafter"/>
</dbReference>
<dbReference type="EMBL" id="BRXX01000119">
    <property type="protein sequence ID" value="GMH91785.1"/>
    <property type="molecule type" value="Genomic_DNA"/>
</dbReference>
<dbReference type="SMART" id="SM00673">
    <property type="entry name" value="CARP"/>
    <property type="match status" value="2"/>
</dbReference>
<evidence type="ECO:0000256" key="3">
    <source>
        <dbReference type="SAM" id="MobiDB-lite"/>
    </source>
</evidence>
<reference evidence="6" key="1">
    <citation type="journal article" date="2023" name="Commun. Biol.">
        <title>Genome analysis of Parmales, the sister group of diatoms, reveals the evolutionary specialization of diatoms from phago-mixotrophs to photoautotrophs.</title>
        <authorList>
            <person name="Ban H."/>
            <person name="Sato S."/>
            <person name="Yoshikawa S."/>
            <person name="Yamada K."/>
            <person name="Nakamura Y."/>
            <person name="Ichinomiya M."/>
            <person name="Sato N."/>
            <person name="Blanc-Mathieu R."/>
            <person name="Endo H."/>
            <person name="Kuwata A."/>
            <person name="Ogata H."/>
        </authorList>
    </citation>
    <scope>NUCLEOTIDE SEQUENCE [LARGE SCALE GENOMIC DNA]</scope>
    <source>
        <strain evidence="6">NIES 3699</strain>
    </source>
</reference>
<evidence type="ECO:0000256" key="1">
    <source>
        <dbReference type="ARBA" id="ARBA00008848"/>
    </source>
</evidence>
<dbReference type="GO" id="GO:0005096">
    <property type="term" value="F:GTPase activator activity"/>
    <property type="evidence" value="ECO:0007669"/>
    <property type="project" value="InterPro"/>
</dbReference>
<dbReference type="InterPro" id="IPR012945">
    <property type="entry name" value="Tubulin-bd_cofactor_C_dom"/>
</dbReference>
<keyword evidence="6" id="KW-1185">Reference proteome</keyword>
<name>A0A9W7BPP6_9STRA</name>
<gene>
    <name evidence="5" type="ORF">TrVE_jg2872</name>
</gene>
<dbReference type="InterPro" id="IPR039093">
    <property type="entry name" value="XRP2"/>
</dbReference>
<protein>
    <recommendedName>
        <fullName evidence="4">C-CAP/cofactor C-like domain-containing protein</fullName>
    </recommendedName>
</protein>
<dbReference type="PANTHER" id="PTHR15440">
    <property type="entry name" value="XRP2 PROTEIN"/>
    <property type="match status" value="1"/>
</dbReference>
<sequence>MTFTASDGTVFPDRDSWRSYEFELMYTFKNLTGPDSPPAKTDLQGQPFDIADCDGVTLLVLDNTDQVQIDNCKNCRIFIAASSESVFIRDCVNCTVTLACKQLRTRDCVNVSFYLYSKTEPIIETSNGMRFAPFNGAFAGHKEAMGRAGLIPEHNLWFGVYDFNDEAKTGKNWSIMKQEEEEPVWCPLGACENCCPRVSPGSISLPSQSGDGMGGGVTTTLPTVSAAPASAPAPASSGGMMSFTFDTNITEAARLTGDAYVAQETAQKLAIKDPNAAPAPPPKKKSGVGWNPGAFAEPEVAPVTVEEKKKKSPQKKSSVGWNPGAFAEPDPAPVVSAPAPAVPVSAPAPAPPAAPTAAPLTTTTK</sequence>